<feature type="region of interest" description="Disordered" evidence="3">
    <location>
        <begin position="610"/>
        <end position="631"/>
    </location>
</feature>
<dbReference type="Proteomes" id="UP000019118">
    <property type="component" value="Unassembled WGS sequence"/>
</dbReference>
<dbReference type="PROSITE" id="PS51155">
    <property type="entry name" value="CHIT_BIND_RR_2"/>
    <property type="match status" value="1"/>
</dbReference>
<evidence type="ECO:0000313" key="5">
    <source>
        <dbReference type="EnsemblMetazoa" id="XP_019753819.1"/>
    </source>
</evidence>
<feature type="compositionally biased region" description="Basic and acidic residues" evidence="3">
    <location>
        <begin position="67"/>
        <end position="92"/>
    </location>
</feature>
<reference evidence="5" key="2">
    <citation type="submission" date="2024-08" db="UniProtKB">
        <authorList>
            <consortium name="EnsemblMetazoa"/>
        </authorList>
    </citation>
    <scope>IDENTIFICATION</scope>
</reference>
<feature type="compositionally biased region" description="Polar residues" evidence="3">
    <location>
        <begin position="621"/>
        <end position="631"/>
    </location>
</feature>
<dbReference type="PROSITE" id="PS00233">
    <property type="entry name" value="CHIT_BIND_RR_1"/>
    <property type="match status" value="1"/>
</dbReference>
<dbReference type="EnsemblMetazoa" id="XM_019898260.1">
    <property type="protein sequence ID" value="XP_019753819.1"/>
    <property type="gene ID" value="LOC109533067"/>
</dbReference>
<keyword evidence="6" id="KW-1185">Reference proteome</keyword>
<feature type="compositionally biased region" description="Polar residues" evidence="3">
    <location>
        <begin position="46"/>
        <end position="66"/>
    </location>
</feature>
<feature type="region of interest" description="Disordered" evidence="3">
    <location>
        <begin position="36"/>
        <end position="93"/>
    </location>
</feature>
<feature type="chain" id="PRO_5043781426" description="Cuticle protein" evidence="4">
    <location>
        <begin position="20"/>
        <end position="631"/>
    </location>
</feature>
<dbReference type="KEGG" id="dpa:109533067"/>
<dbReference type="InterPro" id="IPR051217">
    <property type="entry name" value="Insect_Cuticle_Struc_Prot"/>
</dbReference>
<dbReference type="InterPro" id="IPR031311">
    <property type="entry name" value="CHIT_BIND_RR_consensus"/>
</dbReference>
<evidence type="ECO:0008006" key="7">
    <source>
        <dbReference type="Google" id="ProtNLM"/>
    </source>
</evidence>
<dbReference type="Pfam" id="PF00379">
    <property type="entry name" value="Chitin_bind_4"/>
    <property type="match status" value="1"/>
</dbReference>
<dbReference type="GO" id="GO:0042302">
    <property type="term" value="F:structural constituent of cuticle"/>
    <property type="evidence" value="ECO:0007669"/>
    <property type="project" value="UniProtKB-UniRule"/>
</dbReference>
<evidence type="ECO:0000256" key="3">
    <source>
        <dbReference type="SAM" id="MobiDB-lite"/>
    </source>
</evidence>
<keyword evidence="4" id="KW-0732">Signal</keyword>
<organism evidence="5 6">
    <name type="scientific">Dendroctonus ponderosae</name>
    <name type="common">Mountain pine beetle</name>
    <dbReference type="NCBI Taxonomy" id="77166"/>
    <lineage>
        <taxon>Eukaryota</taxon>
        <taxon>Metazoa</taxon>
        <taxon>Ecdysozoa</taxon>
        <taxon>Arthropoda</taxon>
        <taxon>Hexapoda</taxon>
        <taxon>Insecta</taxon>
        <taxon>Pterygota</taxon>
        <taxon>Neoptera</taxon>
        <taxon>Endopterygota</taxon>
        <taxon>Coleoptera</taxon>
        <taxon>Polyphaga</taxon>
        <taxon>Cucujiformia</taxon>
        <taxon>Curculionidae</taxon>
        <taxon>Scolytinae</taxon>
        <taxon>Dendroctonus</taxon>
    </lineage>
</organism>
<dbReference type="PANTHER" id="PTHR12236:SF79">
    <property type="entry name" value="CUTICULAR PROTEIN 50CB-RELATED"/>
    <property type="match status" value="1"/>
</dbReference>
<evidence type="ECO:0000256" key="2">
    <source>
        <dbReference type="PROSITE-ProRule" id="PRU00497"/>
    </source>
</evidence>
<dbReference type="GO" id="GO:0031012">
    <property type="term" value="C:extracellular matrix"/>
    <property type="evidence" value="ECO:0007669"/>
    <property type="project" value="TreeGrafter"/>
</dbReference>
<dbReference type="AlphaFoldDB" id="A0AAR5NXZ3"/>
<dbReference type="PANTHER" id="PTHR12236">
    <property type="entry name" value="STRUCTURAL CONTITUENT OF CUTICLE"/>
    <property type="match status" value="1"/>
</dbReference>
<dbReference type="GeneID" id="109533067"/>
<proteinExistence type="predicted"/>
<evidence type="ECO:0000313" key="6">
    <source>
        <dbReference type="Proteomes" id="UP000019118"/>
    </source>
</evidence>
<feature type="compositionally biased region" description="Basic and acidic residues" evidence="3">
    <location>
        <begin position="160"/>
        <end position="173"/>
    </location>
</feature>
<reference evidence="6" key="1">
    <citation type="journal article" date="2013" name="Genome Biol.">
        <title>Draft genome of the mountain pine beetle, Dendroctonus ponderosae Hopkins, a major forest pest.</title>
        <authorList>
            <person name="Keeling C.I."/>
            <person name="Yuen M.M."/>
            <person name="Liao N.Y."/>
            <person name="Docking T.R."/>
            <person name="Chan S.K."/>
            <person name="Taylor G.A."/>
            <person name="Palmquist D.L."/>
            <person name="Jackman S.D."/>
            <person name="Nguyen A."/>
            <person name="Li M."/>
            <person name="Henderson H."/>
            <person name="Janes J.K."/>
            <person name="Zhao Y."/>
            <person name="Pandoh P."/>
            <person name="Moore R."/>
            <person name="Sperling F.A."/>
            <person name="Huber D.P."/>
            <person name="Birol I."/>
            <person name="Jones S.J."/>
            <person name="Bohlmann J."/>
        </authorList>
    </citation>
    <scope>NUCLEOTIDE SEQUENCE</scope>
</reference>
<evidence type="ECO:0000256" key="4">
    <source>
        <dbReference type="SAM" id="SignalP"/>
    </source>
</evidence>
<name>A0AAR5NXZ3_DENPD</name>
<accession>A0AAR5NXZ3</accession>
<dbReference type="InterPro" id="IPR000618">
    <property type="entry name" value="Insect_cuticle"/>
</dbReference>
<feature type="signal peptide" evidence="4">
    <location>
        <begin position="1"/>
        <end position="19"/>
    </location>
</feature>
<keyword evidence="1 2" id="KW-0193">Cuticle</keyword>
<evidence type="ECO:0000256" key="1">
    <source>
        <dbReference type="ARBA" id="ARBA00022460"/>
    </source>
</evidence>
<protein>
    <recommendedName>
        <fullName evidence="7">Cuticle protein</fullName>
    </recommendedName>
</protein>
<sequence>MNLRIEFLVIVYLSVTVTAMHEPQVYEELDEQPPVYKRTARHLGKSESTASFQPPAVSNYQPSQQQDRLKSRYDRQQQADFRNLRRSSDSLAHRHPVAKSFHSDDANNDWKPFQPSFLYPSAPKPATNSYKRSRHFSQSLKPKEILRGNKNAVDSAAAGSEHKEELTNSDRQDQQTQLIFISPNTLKDKLGLDAKTSEEIIQKSIPGNENPGAEQFQLTDLQELLGKNPAFQLQGLQRLLEDGKPVVENSLPVSNVKDISSIHIQHNGTPSLETLQQQIDAVNKAQEEEVLAAAQKQAEAHVQAQHQAIALAQKKAQEEAFAKIAAHNQGLSTLSAEQLQGSQIHSQPPENGGVITINSPSQESIAEENPREIDQEIHQNTIEHPQQTASVEQPEVSALQGRPLDQLIVNPVKHYGGSYASSLQDLRNVKPRIQGARGIIYRPVALANSVEDPAKLQYLSAVPPLYNPKDIQNYSPVSPYTPHLSAQGVYMKTAPQPTEPTIVNLLQQEQIRETYQPIHVSPSPATVNQLYSEEPNDEDEHQQYAAKYAFGYRILDEKHGNDFGHEEERNGKLTKGHYYVRLPDGRKQRVDYYADKSGYHARVRYENVGKHPYNPVESAEESSNLQTVHHQ</sequence>
<feature type="region of interest" description="Disordered" evidence="3">
    <location>
        <begin position="148"/>
        <end position="173"/>
    </location>
</feature>
<dbReference type="GO" id="GO:0005615">
    <property type="term" value="C:extracellular space"/>
    <property type="evidence" value="ECO:0007669"/>
    <property type="project" value="TreeGrafter"/>
</dbReference>